<dbReference type="Pfam" id="PF25954">
    <property type="entry name" value="Beta-barrel_RND_2"/>
    <property type="match status" value="1"/>
</dbReference>
<feature type="domain" description="Multidrug resistance protein MdtA-like barrel-sandwich hybrid" evidence="8">
    <location>
        <begin position="85"/>
        <end position="217"/>
    </location>
</feature>
<dbReference type="InterPro" id="IPR006143">
    <property type="entry name" value="RND_pump_MFP"/>
</dbReference>
<evidence type="ECO:0000313" key="12">
    <source>
        <dbReference type="Proteomes" id="UP001620339"/>
    </source>
</evidence>
<dbReference type="InterPro" id="IPR058792">
    <property type="entry name" value="Beta-barrel_RND_2"/>
</dbReference>
<dbReference type="NCBIfam" id="TIGR01730">
    <property type="entry name" value="RND_mfp"/>
    <property type="match status" value="1"/>
</dbReference>
<comment type="similarity">
    <text evidence="2">Belongs to the membrane fusion protein (MFP) (TC 8.A.1) family.</text>
</comment>
<reference evidence="11 12" key="1">
    <citation type="submission" date="2020-10" db="EMBL/GenBank/DDBJ databases">
        <title>Phylogeny of dyella-like bacteria.</title>
        <authorList>
            <person name="Fu J."/>
        </authorList>
    </citation>
    <scope>NUCLEOTIDE SEQUENCE [LARGE SCALE GENOMIC DNA]</scope>
    <source>
        <strain evidence="11 12">KACC 19113</strain>
    </source>
</reference>
<evidence type="ECO:0000259" key="8">
    <source>
        <dbReference type="Pfam" id="PF25917"/>
    </source>
</evidence>
<comment type="subcellular location">
    <subcellularLocation>
        <location evidence="1">Cell envelope</location>
    </subcellularLocation>
</comment>
<dbReference type="SUPFAM" id="SSF111369">
    <property type="entry name" value="HlyD-like secretion proteins"/>
    <property type="match status" value="1"/>
</dbReference>
<dbReference type="PANTHER" id="PTHR30469:SF37">
    <property type="entry name" value="RAGD PROTEIN"/>
    <property type="match status" value="1"/>
</dbReference>
<evidence type="ECO:0000256" key="5">
    <source>
        <dbReference type="SAM" id="MobiDB-lite"/>
    </source>
</evidence>
<dbReference type="Pfam" id="PF25917">
    <property type="entry name" value="BSH_RND"/>
    <property type="match status" value="1"/>
</dbReference>
<proteinExistence type="inferred from homology"/>
<protein>
    <submittedName>
        <fullName evidence="11">Efflux RND transporter periplasmic adaptor subunit</fullName>
    </submittedName>
</protein>
<gene>
    <name evidence="11" type="ORF">ISP25_11485</name>
</gene>
<evidence type="ECO:0000256" key="2">
    <source>
        <dbReference type="ARBA" id="ARBA00009477"/>
    </source>
</evidence>
<dbReference type="InterPro" id="IPR058627">
    <property type="entry name" value="MdtA-like_C"/>
</dbReference>
<dbReference type="Pfam" id="PF25876">
    <property type="entry name" value="HH_MFP_RND"/>
    <property type="match status" value="1"/>
</dbReference>
<keyword evidence="6" id="KW-1133">Transmembrane helix</keyword>
<keyword evidence="3" id="KW-0813">Transport</keyword>
<keyword evidence="6" id="KW-0472">Membrane</keyword>
<feature type="domain" description="Multidrug resistance protein MdtA-like C-terminal permuted SH3" evidence="10">
    <location>
        <begin position="314"/>
        <end position="367"/>
    </location>
</feature>
<sequence length="396" mass="41448">MSQLDPHTQPHAAPRHLRATGIAAAVVAAVIVVYGLASRAHGTSQMRDWTQQQALPVVALVQPESATGQPTLQLPGRLQAFVSAPIYARVSGYLKSWNTDIGAHVKKGDLLGTIETPDVDQQLAQAQASLGVAQANARLAQISAKRWQAMAGTDAVAQQDIDQRTSALNAAEAQVKAAQAQVDQLQVEKGFARLVAPFDGTVTARDTDVGALINVGSGAGPELFVVSDTSKLRLYVNVPQNYVPQVPKGTRAVLRVPEHPGQTYTATVLDSAGSVNASSGTTLMQLLVDNSKGELMPGGFASVDLDLGTMHNELSVPSSALVFNGNGMRVATLGAGDRVTFKQVNVLRDDGKRAVIGSGLAPGDKVIDSPPDGIDTGDQVRVADQQTKADEPHAKG</sequence>
<keyword evidence="6" id="KW-0812">Transmembrane</keyword>
<dbReference type="EMBL" id="JADIKK010000008">
    <property type="protein sequence ID" value="MFK2877691.1"/>
    <property type="molecule type" value="Genomic_DNA"/>
</dbReference>
<evidence type="ECO:0000259" key="10">
    <source>
        <dbReference type="Pfam" id="PF25967"/>
    </source>
</evidence>
<dbReference type="Proteomes" id="UP001620339">
    <property type="component" value="Unassembled WGS sequence"/>
</dbReference>
<feature type="domain" description="Multidrug resistance protein MdtA-like alpha-helical hairpin" evidence="7">
    <location>
        <begin position="122"/>
        <end position="187"/>
    </location>
</feature>
<evidence type="ECO:0000256" key="6">
    <source>
        <dbReference type="SAM" id="Phobius"/>
    </source>
</evidence>
<dbReference type="Gene3D" id="2.40.50.100">
    <property type="match status" value="1"/>
</dbReference>
<feature type="coiled-coil region" evidence="4">
    <location>
        <begin position="161"/>
        <end position="188"/>
    </location>
</feature>
<dbReference type="Gene3D" id="2.40.30.170">
    <property type="match status" value="1"/>
</dbReference>
<evidence type="ECO:0000313" key="11">
    <source>
        <dbReference type="EMBL" id="MFK2877691.1"/>
    </source>
</evidence>
<evidence type="ECO:0000259" key="7">
    <source>
        <dbReference type="Pfam" id="PF25876"/>
    </source>
</evidence>
<dbReference type="PANTHER" id="PTHR30469">
    <property type="entry name" value="MULTIDRUG RESISTANCE PROTEIN MDTA"/>
    <property type="match status" value="1"/>
</dbReference>
<dbReference type="InterPro" id="IPR058624">
    <property type="entry name" value="MdtA-like_HH"/>
</dbReference>
<feature type="transmembrane region" description="Helical" evidence="6">
    <location>
        <begin position="20"/>
        <end position="37"/>
    </location>
</feature>
<evidence type="ECO:0000256" key="3">
    <source>
        <dbReference type="ARBA" id="ARBA00022448"/>
    </source>
</evidence>
<dbReference type="Pfam" id="PF25967">
    <property type="entry name" value="RND-MFP_C"/>
    <property type="match status" value="1"/>
</dbReference>
<keyword evidence="12" id="KW-1185">Reference proteome</keyword>
<evidence type="ECO:0000256" key="1">
    <source>
        <dbReference type="ARBA" id="ARBA00004196"/>
    </source>
</evidence>
<keyword evidence="4" id="KW-0175">Coiled coil</keyword>
<accession>A0ABW8J5X6</accession>
<dbReference type="InterPro" id="IPR058625">
    <property type="entry name" value="MdtA-like_BSH"/>
</dbReference>
<name>A0ABW8J5X6_9GAMM</name>
<dbReference type="Gene3D" id="1.10.287.470">
    <property type="entry name" value="Helix hairpin bin"/>
    <property type="match status" value="1"/>
</dbReference>
<dbReference type="RefSeq" id="WP_192160593.1">
    <property type="nucleotide sequence ID" value="NZ_JADIKK010000008.1"/>
</dbReference>
<feature type="region of interest" description="Disordered" evidence="5">
    <location>
        <begin position="358"/>
        <end position="378"/>
    </location>
</feature>
<feature type="domain" description="CusB-like beta-barrel" evidence="9">
    <location>
        <begin position="235"/>
        <end position="306"/>
    </location>
</feature>
<dbReference type="Gene3D" id="2.40.420.20">
    <property type="match status" value="1"/>
</dbReference>
<evidence type="ECO:0000259" key="9">
    <source>
        <dbReference type="Pfam" id="PF25954"/>
    </source>
</evidence>
<organism evidence="11 12">
    <name type="scientific">Rhodanobacter hydrolyticus</name>
    <dbReference type="NCBI Taxonomy" id="2250595"/>
    <lineage>
        <taxon>Bacteria</taxon>
        <taxon>Pseudomonadati</taxon>
        <taxon>Pseudomonadota</taxon>
        <taxon>Gammaproteobacteria</taxon>
        <taxon>Lysobacterales</taxon>
        <taxon>Rhodanobacteraceae</taxon>
        <taxon>Rhodanobacter</taxon>
    </lineage>
</organism>
<comment type="caution">
    <text evidence="11">The sequence shown here is derived from an EMBL/GenBank/DDBJ whole genome shotgun (WGS) entry which is preliminary data.</text>
</comment>
<evidence type="ECO:0000256" key="4">
    <source>
        <dbReference type="SAM" id="Coils"/>
    </source>
</evidence>